<name>A0A2P2KEQ5_RHIMU</name>
<proteinExistence type="predicted"/>
<accession>A0A2P2KEQ5</accession>
<dbReference type="AlphaFoldDB" id="A0A2P2KEQ5"/>
<reference evidence="1" key="1">
    <citation type="submission" date="2018-02" db="EMBL/GenBank/DDBJ databases">
        <title>Rhizophora mucronata_Transcriptome.</title>
        <authorList>
            <person name="Meera S.P."/>
            <person name="Sreeshan A."/>
            <person name="Augustine A."/>
        </authorList>
    </citation>
    <scope>NUCLEOTIDE SEQUENCE</scope>
    <source>
        <tissue evidence="1">Leaf</tissue>
    </source>
</reference>
<protein>
    <submittedName>
        <fullName evidence="1">Uncharacterized protein</fullName>
    </submittedName>
</protein>
<sequence length="134" mass="14864">MACNWVLHRCCSWLAYERGCLSPTTVHRIRRSKSIGLAARNCSFSSSNIDKNDKKKKKAAVVVADGEKVGNKPKEIISITPCLYQYVLSNIREPEVPTFGLVSNVFVGYNVVLSFAFVISDFAATARGDGQFER</sequence>
<dbReference type="EMBL" id="GGEC01023687">
    <property type="protein sequence ID" value="MBX04171.1"/>
    <property type="molecule type" value="Transcribed_RNA"/>
</dbReference>
<organism evidence="1">
    <name type="scientific">Rhizophora mucronata</name>
    <name type="common">Asiatic mangrove</name>
    <dbReference type="NCBI Taxonomy" id="61149"/>
    <lineage>
        <taxon>Eukaryota</taxon>
        <taxon>Viridiplantae</taxon>
        <taxon>Streptophyta</taxon>
        <taxon>Embryophyta</taxon>
        <taxon>Tracheophyta</taxon>
        <taxon>Spermatophyta</taxon>
        <taxon>Magnoliopsida</taxon>
        <taxon>eudicotyledons</taxon>
        <taxon>Gunneridae</taxon>
        <taxon>Pentapetalae</taxon>
        <taxon>rosids</taxon>
        <taxon>fabids</taxon>
        <taxon>Malpighiales</taxon>
        <taxon>Rhizophoraceae</taxon>
        <taxon>Rhizophora</taxon>
    </lineage>
</organism>
<evidence type="ECO:0000313" key="1">
    <source>
        <dbReference type="EMBL" id="MBX04171.1"/>
    </source>
</evidence>